<dbReference type="RefSeq" id="WP_160648112.1">
    <property type="nucleotide sequence ID" value="NZ_SIJB01000090.1"/>
</dbReference>
<dbReference type="AlphaFoldDB" id="A0A6N9Q9A0"/>
<dbReference type="PIRSF" id="PIRSF002741">
    <property type="entry name" value="MppA"/>
    <property type="match status" value="1"/>
</dbReference>
<evidence type="ECO:0000313" key="8">
    <source>
        <dbReference type="EMBL" id="NBI31290.1"/>
    </source>
</evidence>
<dbReference type="Gene3D" id="3.10.105.10">
    <property type="entry name" value="Dipeptide-binding Protein, Domain 3"/>
    <property type="match status" value="1"/>
</dbReference>
<evidence type="ECO:0000256" key="2">
    <source>
        <dbReference type="ARBA" id="ARBA00005695"/>
    </source>
</evidence>
<dbReference type="PROSITE" id="PS51257">
    <property type="entry name" value="PROKAR_LIPOPROTEIN"/>
    <property type="match status" value="1"/>
</dbReference>
<keyword evidence="5" id="KW-0571">Peptide transport</keyword>
<keyword evidence="3" id="KW-0813">Transport</keyword>
<accession>A0A6N9Q9A0</accession>
<dbReference type="Gene3D" id="3.90.76.10">
    <property type="entry name" value="Dipeptide-binding Protein, Domain 1"/>
    <property type="match status" value="1"/>
</dbReference>
<proteinExistence type="inferred from homology"/>
<feature type="region of interest" description="Disordered" evidence="6">
    <location>
        <begin position="27"/>
        <end position="55"/>
    </location>
</feature>
<dbReference type="PANTHER" id="PTHR30290">
    <property type="entry name" value="PERIPLASMIC BINDING COMPONENT OF ABC TRANSPORTER"/>
    <property type="match status" value="1"/>
</dbReference>
<comment type="caution">
    <text evidence="8">The sequence shown here is derived from an EMBL/GenBank/DDBJ whole genome shotgun (WGS) entry which is preliminary data.</text>
</comment>
<evidence type="ECO:0000313" key="9">
    <source>
        <dbReference type="Proteomes" id="UP000448943"/>
    </source>
</evidence>
<reference evidence="8 9" key="1">
    <citation type="submission" date="2019-01" db="EMBL/GenBank/DDBJ databases">
        <title>Chengkuizengella sp. nov., isolated from deep-sea sediment of East Pacific Ocean.</title>
        <authorList>
            <person name="Yang J."/>
            <person name="Lai Q."/>
            <person name="Shao Z."/>
        </authorList>
    </citation>
    <scope>NUCLEOTIDE SEQUENCE [LARGE SCALE GENOMIC DNA]</scope>
    <source>
        <strain evidence="8 9">YPA3-1-1</strain>
    </source>
</reference>
<feature type="domain" description="Solute-binding protein family 5" evidence="7">
    <location>
        <begin position="100"/>
        <end position="454"/>
    </location>
</feature>
<dbReference type="FunFam" id="3.90.76.10:FF:000001">
    <property type="entry name" value="Oligopeptide ABC transporter substrate-binding protein"/>
    <property type="match status" value="1"/>
</dbReference>
<dbReference type="CDD" id="cd08504">
    <property type="entry name" value="PBP2_OppA"/>
    <property type="match status" value="1"/>
</dbReference>
<sequence>MKKGFKISLLTVLTLVFVMGMALVGCSEDSSDPKTEDQPKETDNTTTEVNEEPTTEQVLRVNFHSEPPTLDPGLASDSTSGTIIRAVFDGLTRLNPETNEYEPSAAEDVQVSDDLLTYTFTIRDHSWTNGDPVTAHDFEYAWKRALDPATAADYAYQLYYLKNGADANAGDVSLDEVGVRALDDKTLEVTLENPTPYFLELTAFYTYMPVNKSIVEANENWANDATDLYATNGPFKLTKWEHGSEVELVKNEDYWNVDAVKLQTINFSMVEDESTELAMYEAGDLDWAGAPFSSLPTDAMAPLKESGDLITQEIAGVYWYKFNTEIAPFDNEKMRKAFSYAINRQEIIDYVAQGNQKPALGAVPLSMPLNPDGYFDPTVEEAQKLFDEALAEMGLSSADELPPIVLNFNTSEGHQKIAQAIQEQWNQAFGIQVTLENVEWGVYIDKLHEGDYQIGR</sequence>
<dbReference type="Proteomes" id="UP000448943">
    <property type="component" value="Unassembled WGS sequence"/>
</dbReference>
<evidence type="ECO:0000256" key="1">
    <source>
        <dbReference type="ARBA" id="ARBA00004196"/>
    </source>
</evidence>
<keyword evidence="9" id="KW-1185">Reference proteome</keyword>
<dbReference type="InterPro" id="IPR000914">
    <property type="entry name" value="SBP_5_dom"/>
</dbReference>
<comment type="subcellular location">
    <subcellularLocation>
        <location evidence="1">Cell envelope</location>
    </subcellularLocation>
</comment>
<dbReference type="InterPro" id="IPR039424">
    <property type="entry name" value="SBP_5"/>
</dbReference>
<evidence type="ECO:0000256" key="4">
    <source>
        <dbReference type="ARBA" id="ARBA00022729"/>
    </source>
</evidence>
<dbReference type="PANTHER" id="PTHR30290:SF79">
    <property type="entry name" value="DIPEPTIDE-BINDING PROTEIN DPPE"/>
    <property type="match status" value="1"/>
</dbReference>
<gene>
    <name evidence="8" type="ORF">ERL59_20400</name>
</gene>
<dbReference type="GO" id="GO:0030313">
    <property type="term" value="C:cell envelope"/>
    <property type="evidence" value="ECO:0007669"/>
    <property type="project" value="UniProtKB-SubCell"/>
</dbReference>
<dbReference type="SUPFAM" id="SSF53850">
    <property type="entry name" value="Periplasmic binding protein-like II"/>
    <property type="match status" value="1"/>
</dbReference>
<dbReference type="OrthoDB" id="9801912at2"/>
<dbReference type="Pfam" id="PF00496">
    <property type="entry name" value="SBP_bac_5"/>
    <property type="match status" value="1"/>
</dbReference>
<dbReference type="GO" id="GO:1904680">
    <property type="term" value="F:peptide transmembrane transporter activity"/>
    <property type="evidence" value="ECO:0007669"/>
    <property type="project" value="TreeGrafter"/>
</dbReference>
<evidence type="ECO:0000259" key="7">
    <source>
        <dbReference type="Pfam" id="PF00496"/>
    </source>
</evidence>
<keyword evidence="5" id="KW-0653">Protein transport</keyword>
<dbReference type="EMBL" id="SIJB01000090">
    <property type="protein sequence ID" value="NBI31290.1"/>
    <property type="molecule type" value="Genomic_DNA"/>
</dbReference>
<protein>
    <submittedName>
        <fullName evidence="8">Peptide ABC transporter substrate-binding protein</fullName>
    </submittedName>
</protein>
<dbReference type="GO" id="GO:0015833">
    <property type="term" value="P:peptide transport"/>
    <property type="evidence" value="ECO:0007669"/>
    <property type="project" value="UniProtKB-KW"/>
</dbReference>
<evidence type="ECO:0000256" key="6">
    <source>
        <dbReference type="SAM" id="MobiDB-lite"/>
    </source>
</evidence>
<evidence type="ECO:0000256" key="5">
    <source>
        <dbReference type="ARBA" id="ARBA00022856"/>
    </source>
</evidence>
<name>A0A6N9Q9A0_9BACL</name>
<dbReference type="GO" id="GO:0043190">
    <property type="term" value="C:ATP-binding cassette (ABC) transporter complex"/>
    <property type="evidence" value="ECO:0007669"/>
    <property type="project" value="InterPro"/>
</dbReference>
<feature type="compositionally biased region" description="Basic and acidic residues" evidence="6">
    <location>
        <begin position="31"/>
        <end position="43"/>
    </location>
</feature>
<dbReference type="InterPro" id="IPR030678">
    <property type="entry name" value="Peptide/Ni-bd"/>
</dbReference>
<comment type="similarity">
    <text evidence="2">Belongs to the bacterial solute-binding protein 5 family.</text>
</comment>
<organism evidence="8 9">
    <name type="scientific">Chengkuizengella marina</name>
    <dbReference type="NCBI Taxonomy" id="2507566"/>
    <lineage>
        <taxon>Bacteria</taxon>
        <taxon>Bacillati</taxon>
        <taxon>Bacillota</taxon>
        <taxon>Bacilli</taxon>
        <taxon>Bacillales</taxon>
        <taxon>Paenibacillaceae</taxon>
        <taxon>Chengkuizengella</taxon>
    </lineage>
</organism>
<keyword evidence="4" id="KW-0732">Signal</keyword>
<dbReference type="Gene3D" id="3.40.190.10">
    <property type="entry name" value="Periplasmic binding protein-like II"/>
    <property type="match status" value="1"/>
</dbReference>
<feature type="non-terminal residue" evidence="8">
    <location>
        <position position="456"/>
    </location>
</feature>
<evidence type="ECO:0000256" key="3">
    <source>
        <dbReference type="ARBA" id="ARBA00022448"/>
    </source>
</evidence>
<dbReference type="GO" id="GO:0042597">
    <property type="term" value="C:periplasmic space"/>
    <property type="evidence" value="ECO:0007669"/>
    <property type="project" value="UniProtKB-ARBA"/>
</dbReference>